<comment type="subcellular location">
    <subcellularLocation>
        <location evidence="1">Membrane</location>
    </subcellularLocation>
</comment>
<proteinExistence type="predicted"/>
<accession>A0ABR8N0Z9</accession>
<name>A0ABR8N0Z9_9BACL</name>
<comment type="caution">
    <text evidence="3">The sequence shown here is derived from an EMBL/GenBank/DDBJ whole genome shotgun (WGS) entry which is preliminary data.</text>
</comment>
<evidence type="ECO:0000313" key="4">
    <source>
        <dbReference type="Proteomes" id="UP000609346"/>
    </source>
</evidence>
<protein>
    <submittedName>
        <fullName evidence="3">Epimerase</fullName>
    </submittedName>
</protein>
<feature type="domain" description="NAD-dependent epimerase/dehydratase" evidence="2">
    <location>
        <begin position="5"/>
        <end position="99"/>
    </location>
</feature>
<organism evidence="3 4">
    <name type="scientific">Paenibacillus terricola</name>
    <dbReference type="NCBI Taxonomy" id="2763503"/>
    <lineage>
        <taxon>Bacteria</taxon>
        <taxon>Bacillati</taxon>
        <taxon>Bacillota</taxon>
        <taxon>Bacilli</taxon>
        <taxon>Bacillales</taxon>
        <taxon>Paenibacillaceae</taxon>
        <taxon>Paenibacillus</taxon>
    </lineage>
</organism>
<dbReference type="PANTHER" id="PTHR14097:SF8">
    <property type="entry name" value="NAD(P)-BINDING DOMAIN-CONTAINING PROTEIN"/>
    <property type="match status" value="1"/>
</dbReference>
<dbReference type="Gene3D" id="3.40.50.720">
    <property type="entry name" value="NAD(P)-binding Rossmann-like Domain"/>
    <property type="match status" value="1"/>
</dbReference>
<keyword evidence="4" id="KW-1185">Reference proteome</keyword>
<dbReference type="Pfam" id="PF01370">
    <property type="entry name" value="Epimerase"/>
    <property type="match status" value="1"/>
</dbReference>
<gene>
    <name evidence="3" type="ORF">H8B09_24090</name>
</gene>
<dbReference type="EMBL" id="JACXZA010000007">
    <property type="protein sequence ID" value="MBD3921863.1"/>
    <property type="molecule type" value="Genomic_DNA"/>
</dbReference>
<evidence type="ECO:0000259" key="2">
    <source>
        <dbReference type="Pfam" id="PF01370"/>
    </source>
</evidence>
<dbReference type="InterPro" id="IPR001509">
    <property type="entry name" value="Epimerase_deHydtase"/>
</dbReference>
<sequence>MRLSVIVTGATGMVGEGVLHECLQSHEVERVLVLNRKPCGVQHPKLTEIVHSSFHDLKPIEQQLSGYNACFFCLGVSSVGMTEAAYRQVTYDLTMHVASTLVRLNPDMVFTYVTGMHTDSTEKGKSMWARVKGKTENDLMKLPFNAAYMFRPGYIHPTPGLHNVHKYYKYMTWLYPALRRLFPKYALTLRELGQAMIHAAMDVPDQRILEVPDIVRLATGKQG</sequence>
<evidence type="ECO:0000256" key="1">
    <source>
        <dbReference type="ARBA" id="ARBA00004370"/>
    </source>
</evidence>
<dbReference type="SUPFAM" id="SSF51735">
    <property type="entry name" value="NAD(P)-binding Rossmann-fold domains"/>
    <property type="match status" value="1"/>
</dbReference>
<evidence type="ECO:0000313" key="3">
    <source>
        <dbReference type="EMBL" id="MBD3921863.1"/>
    </source>
</evidence>
<dbReference type="InterPro" id="IPR036291">
    <property type="entry name" value="NAD(P)-bd_dom_sf"/>
</dbReference>
<dbReference type="PANTHER" id="PTHR14097">
    <property type="entry name" value="OXIDOREDUCTASE HTATIP2"/>
    <property type="match status" value="1"/>
</dbReference>
<reference evidence="3 4" key="1">
    <citation type="submission" date="2020-09" db="EMBL/GenBank/DDBJ databases">
        <title>Paenibacillus sp. strain PR3 16S rRNA gene Genome sequencing and assembly.</title>
        <authorList>
            <person name="Kim J."/>
        </authorList>
    </citation>
    <scope>NUCLEOTIDE SEQUENCE [LARGE SCALE GENOMIC DNA]</scope>
    <source>
        <strain evidence="3 4">PR3</strain>
    </source>
</reference>
<dbReference type="Proteomes" id="UP000609346">
    <property type="component" value="Unassembled WGS sequence"/>
</dbReference>
<dbReference type="RefSeq" id="WP_191206169.1">
    <property type="nucleotide sequence ID" value="NZ_JACXZA010000007.1"/>
</dbReference>